<protein>
    <submittedName>
        <fullName evidence="2">Uncharacterized protein</fullName>
    </submittedName>
</protein>
<sequence length="515" mass="56504">MPSERNSQRQRKTKAKVPKPPRGSGLNPSGEPATDQLYIPTEQPQMSSFDFDAHAAPGGWQGSNNDSALPTPMPSSSSLHSWSMQGANTDSRLSYGHSYDTSSLEHAGTDFDDDHPPYNSNPQFYDTASMEAPSQGASFNYLSHGSYHNQMAGPSYNTASMEAPSQGAYPPQGSSQGTAAGTSATDATPIQQGEIPRTDVMHTAGPAREPKRQGQQRAMPPTPRLIPYPATRPQGASESAPTASASVSASASASASTSQPMSSTSDLIQLTDDIIGQTMKTATRLVMHELFEEQAMAINKAAKKIMLNRVIRDSVPRCFGPNATFQEFITNKHRKEVANALSSTRGKLVEFARDGVFHAYRLFPPRYSNVPAVVFRKRMIEKIMRDADGLVFMHIYTFDQNGRVEIKAKFQNFFIMANVICFTWSHLRHEFLGETEEEQLKRLKVIWALAGAATFCGLDEQLEDELKVESFGGVVVNRKFLSILAAINNLTGDERVEFDDFLRYVLVVGPSQACS</sequence>
<feature type="compositionally biased region" description="Low complexity" evidence="1">
    <location>
        <begin position="236"/>
        <end position="245"/>
    </location>
</feature>
<dbReference type="GeneID" id="64663235"/>
<proteinExistence type="predicted"/>
<feature type="compositionally biased region" description="Low complexity" evidence="1">
    <location>
        <begin position="172"/>
        <end position="185"/>
    </location>
</feature>
<comment type="caution">
    <text evidence="2">The sequence shown here is derived from an EMBL/GenBank/DDBJ whole genome shotgun (WGS) entry which is preliminary data.</text>
</comment>
<feature type="region of interest" description="Disordered" evidence="1">
    <location>
        <begin position="153"/>
        <end position="245"/>
    </location>
</feature>
<dbReference type="EMBL" id="JABBWK010000391">
    <property type="protein sequence ID" value="KAG1884817.1"/>
    <property type="molecule type" value="Genomic_DNA"/>
</dbReference>
<dbReference type="RefSeq" id="XP_041216294.1">
    <property type="nucleotide sequence ID" value="XM_041368937.1"/>
</dbReference>
<reference evidence="2" key="1">
    <citation type="journal article" date="2020" name="New Phytol.">
        <title>Comparative genomics reveals dynamic genome evolution in host specialist ectomycorrhizal fungi.</title>
        <authorList>
            <person name="Lofgren L.A."/>
            <person name="Nguyen N.H."/>
            <person name="Vilgalys R."/>
            <person name="Ruytinx J."/>
            <person name="Liao H.L."/>
            <person name="Branco S."/>
            <person name="Kuo A."/>
            <person name="LaButti K."/>
            <person name="Lipzen A."/>
            <person name="Andreopoulos W."/>
            <person name="Pangilinan J."/>
            <person name="Riley R."/>
            <person name="Hundley H."/>
            <person name="Na H."/>
            <person name="Barry K."/>
            <person name="Grigoriev I.V."/>
            <person name="Stajich J.E."/>
            <person name="Kennedy P.G."/>
        </authorList>
    </citation>
    <scope>NUCLEOTIDE SEQUENCE</scope>
    <source>
        <strain evidence="2">FC203</strain>
    </source>
</reference>
<evidence type="ECO:0000256" key="1">
    <source>
        <dbReference type="SAM" id="MobiDB-lite"/>
    </source>
</evidence>
<gene>
    <name evidence="2" type="ORF">F5891DRAFT_1202465</name>
</gene>
<organism evidence="2 3">
    <name type="scientific">Suillus fuscotomentosus</name>
    <dbReference type="NCBI Taxonomy" id="1912939"/>
    <lineage>
        <taxon>Eukaryota</taxon>
        <taxon>Fungi</taxon>
        <taxon>Dikarya</taxon>
        <taxon>Basidiomycota</taxon>
        <taxon>Agaricomycotina</taxon>
        <taxon>Agaricomycetes</taxon>
        <taxon>Agaricomycetidae</taxon>
        <taxon>Boletales</taxon>
        <taxon>Suillineae</taxon>
        <taxon>Suillaceae</taxon>
        <taxon>Suillus</taxon>
    </lineage>
</organism>
<dbReference type="Proteomes" id="UP001195769">
    <property type="component" value="Unassembled WGS sequence"/>
</dbReference>
<feature type="compositionally biased region" description="Basic residues" evidence="1">
    <location>
        <begin position="8"/>
        <end position="19"/>
    </location>
</feature>
<dbReference type="AlphaFoldDB" id="A0AAD4DQ02"/>
<evidence type="ECO:0000313" key="2">
    <source>
        <dbReference type="EMBL" id="KAG1884817.1"/>
    </source>
</evidence>
<feature type="region of interest" description="Disordered" evidence="1">
    <location>
        <begin position="1"/>
        <end position="141"/>
    </location>
</feature>
<name>A0AAD4DQ02_9AGAM</name>
<evidence type="ECO:0000313" key="3">
    <source>
        <dbReference type="Proteomes" id="UP001195769"/>
    </source>
</evidence>
<accession>A0AAD4DQ02</accession>
<feature type="compositionally biased region" description="Low complexity" evidence="1">
    <location>
        <begin position="67"/>
        <end position="83"/>
    </location>
</feature>
<keyword evidence="3" id="KW-1185">Reference proteome</keyword>